<sequence length="227" mass="25993">MQKNKSFSNVLNGTLSIGPDFKYSVYFHLNNNQGKITGQYCYGDWLHDGGFDVKLEGEMRGDSIFLAGANENGSEKVSITGKVSNMTKYIKKIEGIWENLITGEVLELYIQETPLECEYPFLPTHLEGYYKNSNDCNFELNIYKQEDKYTYKIQTGGRNFEGDILFAREVDRIRGGKVPQGIIFKDVKIDDKIYHNEFAGWIVNDNIVINDTPFGFTSCNEIILKKE</sequence>
<evidence type="ECO:0000313" key="2">
    <source>
        <dbReference type="Proteomes" id="UP001205603"/>
    </source>
</evidence>
<accession>A0ABT1MND8</accession>
<protein>
    <submittedName>
        <fullName evidence="1">Uncharacterized protein</fullName>
    </submittedName>
</protein>
<keyword evidence="2" id="KW-1185">Reference proteome</keyword>
<organism evidence="1 2">
    <name type="scientific">Coprobacter tertius</name>
    <dbReference type="NCBI Taxonomy" id="2944915"/>
    <lineage>
        <taxon>Bacteria</taxon>
        <taxon>Pseudomonadati</taxon>
        <taxon>Bacteroidota</taxon>
        <taxon>Bacteroidia</taxon>
        <taxon>Bacteroidales</taxon>
        <taxon>Barnesiellaceae</taxon>
        <taxon>Coprobacter</taxon>
    </lineage>
</organism>
<dbReference type="RefSeq" id="WP_255028159.1">
    <property type="nucleotide sequence ID" value="NZ_JANDHW010000014.1"/>
</dbReference>
<name>A0ABT1MND8_9BACT</name>
<proteinExistence type="predicted"/>
<dbReference type="Proteomes" id="UP001205603">
    <property type="component" value="Unassembled WGS sequence"/>
</dbReference>
<comment type="caution">
    <text evidence="1">The sequence shown here is derived from an EMBL/GenBank/DDBJ whole genome shotgun (WGS) entry which is preliminary data.</text>
</comment>
<gene>
    <name evidence="1" type="ORF">NMU02_11935</name>
</gene>
<dbReference type="EMBL" id="JANDHW010000014">
    <property type="protein sequence ID" value="MCP9612801.1"/>
    <property type="molecule type" value="Genomic_DNA"/>
</dbReference>
<reference evidence="1 2" key="1">
    <citation type="submission" date="2022-07" db="EMBL/GenBank/DDBJ databases">
        <title>Fecal culturing of patients with breast cancer.</title>
        <authorList>
            <person name="Teng N.M.Y."/>
            <person name="Kiu R."/>
            <person name="Evans R."/>
            <person name="Baker D.J."/>
            <person name="Zenner C."/>
            <person name="Robinson S.D."/>
            <person name="Hall L.J."/>
        </authorList>
    </citation>
    <scope>NUCLEOTIDE SEQUENCE [LARGE SCALE GENOMIC DNA]</scope>
    <source>
        <strain evidence="1 2">LH1063</strain>
    </source>
</reference>
<evidence type="ECO:0000313" key="1">
    <source>
        <dbReference type="EMBL" id="MCP9612801.1"/>
    </source>
</evidence>